<dbReference type="Proteomes" id="UP001548832">
    <property type="component" value="Unassembled WGS sequence"/>
</dbReference>
<reference evidence="1 2" key="1">
    <citation type="submission" date="2024-06" db="EMBL/GenBank/DDBJ databases">
        <authorList>
            <person name="Kim D.-U."/>
        </authorList>
    </citation>
    <scope>NUCLEOTIDE SEQUENCE [LARGE SCALE GENOMIC DNA]</scope>
    <source>
        <strain evidence="1 2">KACC15460</strain>
    </source>
</reference>
<organism evidence="1 2">
    <name type="scientific">Mesorhizobium shangrilense</name>
    <dbReference type="NCBI Taxonomy" id="460060"/>
    <lineage>
        <taxon>Bacteria</taxon>
        <taxon>Pseudomonadati</taxon>
        <taxon>Pseudomonadota</taxon>
        <taxon>Alphaproteobacteria</taxon>
        <taxon>Hyphomicrobiales</taxon>
        <taxon>Phyllobacteriaceae</taxon>
        <taxon>Mesorhizobium</taxon>
    </lineage>
</organism>
<comment type="caution">
    <text evidence="1">The sequence shown here is derived from an EMBL/GenBank/DDBJ whole genome shotgun (WGS) entry which is preliminary data.</text>
</comment>
<gene>
    <name evidence="1" type="ORF">ABVQ20_29120</name>
</gene>
<keyword evidence="2" id="KW-1185">Reference proteome</keyword>
<evidence type="ECO:0000313" key="1">
    <source>
        <dbReference type="EMBL" id="MET2831050.1"/>
    </source>
</evidence>
<proteinExistence type="predicted"/>
<dbReference type="RefSeq" id="WP_354463178.1">
    <property type="nucleotide sequence ID" value="NZ_JBEWSZ010000003.1"/>
</dbReference>
<name>A0ABV2DLS0_9HYPH</name>
<accession>A0ABV2DLS0</accession>
<dbReference type="EMBL" id="JBEWSZ010000003">
    <property type="protein sequence ID" value="MET2831050.1"/>
    <property type="molecule type" value="Genomic_DNA"/>
</dbReference>
<evidence type="ECO:0000313" key="2">
    <source>
        <dbReference type="Proteomes" id="UP001548832"/>
    </source>
</evidence>
<sequence>MPVGVIASRRSGRTPGFERVPTAMRTLSSNTLGEHAIGIEHYGALYRLKITR</sequence>
<protein>
    <submittedName>
        <fullName evidence="1">Uncharacterized protein</fullName>
    </submittedName>
</protein>